<organism evidence="2 3">
    <name type="scientific">Akkermansia muciniphila (strain ATCC BAA-835 / DSM 22959 / JCM 33894 / BCRC 81048 / CCUG 64013 / CIP 107961 / Muc)</name>
    <dbReference type="NCBI Taxonomy" id="349741"/>
    <lineage>
        <taxon>Bacteria</taxon>
        <taxon>Pseudomonadati</taxon>
        <taxon>Verrucomicrobiota</taxon>
        <taxon>Verrucomicrobiia</taxon>
        <taxon>Verrucomicrobiales</taxon>
        <taxon>Akkermansiaceae</taxon>
        <taxon>Akkermansia</taxon>
    </lineage>
</organism>
<dbReference type="PANTHER" id="PTHR38471:SF2">
    <property type="entry name" value="FOUR HELIX BUNDLE PROTEIN"/>
    <property type="match status" value="1"/>
</dbReference>
<dbReference type="PANTHER" id="PTHR38471">
    <property type="entry name" value="FOUR HELIX BUNDLE PROTEIN"/>
    <property type="match status" value="1"/>
</dbReference>
<evidence type="ECO:0000313" key="2">
    <source>
        <dbReference type="EMBL" id="ACD05649.1"/>
    </source>
</evidence>
<reference evidence="3" key="1">
    <citation type="journal article" date="2011" name="PLoS ONE">
        <title>The genome of Akkermansia muciniphila, a dedicated intestinal mucin degrader, and its use in exploring intestinal metagenomes.</title>
        <authorList>
            <person name="van Passel M.W."/>
            <person name="Kant R."/>
            <person name="Zoetendal E.G."/>
            <person name="Plugge C.M."/>
            <person name="Derrien M."/>
            <person name="Malfatti S.A."/>
            <person name="Chain P.S."/>
            <person name="Woyke T."/>
            <person name="Palva A."/>
            <person name="de Vos W.M."/>
            <person name="Smidt H."/>
        </authorList>
    </citation>
    <scope>NUCLEOTIDE SEQUENCE [LARGE SCALE GENOMIC DNA]</scope>
    <source>
        <strain evidence="3">ATCC BAA-835 / DSM 22959 / JCM 33894 / BCRC 81048 / CCUG 64013 / CIP 107961 / Muc</strain>
    </source>
</reference>
<proteinExistence type="predicted"/>
<evidence type="ECO:0000256" key="1">
    <source>
        <dbReference type="SAM" id="MobiDB-lite"/>
    </source>
</evidence>
<dbReference type="STRING" id="349741.Amuc_1831"/>
<dbReference type="HOGENOM" id="CLU_129874_2_0_0"/>
<dbReference type="InterPro" id="IPR012657">
    <property type="entry name" value="23S_rRNA-intervening_sequence"/>
</dbReference>
<accession>B2UN38</accession>
<feature type="region of interest" description="Disordered" evidence="1">
    <location>
        <begin position="59"/>
        <end position="98"/>
    </location>
</feature>
<sequence>MKKQDVERELLSQLLRSGAGIAANLSEAVYESRRRDFFSKPRIVLKEYSGTHARPKLLRATGSLTETESSSVNQDSTEIPKMLISINKPTQQAQPDSY</sequence>
<keyword evidence="3" id="KW-1185">Reference proteome</keyword>
<dbReference type="EMBL" id="CP001071">
    <property type="protein sequence ID" value="ACD05649.1"/>
    <property type="molecule type" value="Genomic_DNA"/>
</dbReference>
<evidence type="ECO:0000313" key="3">
    <source>
        <dbReference type="Proteomes" id="UP000001031"/>
    </source>
</evidence>
<dbReference type="Pfam" id="PF05635">
    <property type="entry name" value="23S_rRNA_IVP"/>
    <property type="match status" value="1"/>
</dbReference>
<dbReference type="BioCyc" id="AMUC349741:G1GBX-1953-MONOMER"/>
<feature type="compositionally biased region" description="Polar residues" evidence="1">
    <location>
        <begin position="62"/>
        <end position="77"/>
    </location>
</feature>
<dbReference type="PaxDb" id="349741-Amuc_1831"/>
<dbReference type="RefSeq" id="WP_012420863.1">
    <property type="nucleotide sequence ID" value="NC_010655.1"/>
</dbReference>
<name>B2UN38_AKKM8</name>
<dbReference type="Gene3D" id="1.20.1440.60">
    <property type="entry name" value="23S rRNA-intervening sequence"/>
    <property type="match status" value="1"/>
</dbReference>
<dbReference type="AlphaFoldDB" id="B2UN38"/>
<dbReference type="NCBIfam" id="TIGR02436">
    <property type="entry name" value="four helix bundle protein"/>
    <property type="match status" value="1"/>
</dbReference>
<dbReference type="KEGG" id="amu:Amuc_1831"/>
<dbReference type="InterPro" id="IPR036583">
    <property type="entry name" value="23S_rRNA_IVS_sf"/>
</dbReference>
<feature type="compositionally biased region" description="Polar residues" evidence="1">
    <location>
        <begin position="87"/>
        <end position="98"/>
    </location>
</feature>
<gene>
    <name evidence="2" type="ordered locus">Amuc_1831</name>
</gene>
<evidence type="ECO:0008006" key="4">
    <source>
        <dbReference type="Google" id="ProtNLM"/>
    </source>
</evidence>
<dbReference type="SUPFAM" id="SSF158446">
    <property type="entry name" value="IVS-encoded protein-like"/>
    <property type="match status" value="1"/>
</dbReference>
<protein>
    <recommendedName>
        <fullName evidence="4">Four helix bundle protein</fullName>
    </recommendedName>
</protein>
<dbReference type="Proteomes" id="UP000001031">
    <property type="component" value="Chromosome"/>
</dbReference>